<keyword evidence="5" id="KW-1185">Reference proteome</keyword>
<dbReference type="Pfam" id="PF00881">
    <property type="entry name" value="Nitroreductase"/>
    <property type="match status" value="1"/>
</dbReference>
<comment type="caution">
    <text evidence="4">The sequence shown here is derived from an EMBL/GenBank/DDBJ whole genome shotgun (WGS) entry which is preliminary data.</text>
</comment>
<dbReference type="RefSeq" id="WP_149837345.1">
    <property type="nucleotide sequence ID" value="NZ_VUOC01000002.1"/>
</dbReference>
<protein>
    <submittedName>
        <fullName evidence="4">Nitroreductase</fullName>
    </submittedName>
</protein>
<evidence type="ECO:0000256" key="2">
    <source>
        <dbReference type="ARBA" id="ARBA00023002"/>
    </source>
</evidence>
<dbReference type="SUPFAM" id="SSF55469">
    <property type="entry name" value="FMN-dependent nitroreductase-like"/>
    <property type="match status" value="1"/>
</dbReference>
<keyword evidence="2" id="KW-0560">Oxidoreductase</keyword>
<dbReference type="InterPro" id="IPR029479">
    <property type="entry name" value="Nitroreductase"/>
</dbReference>
<dbReference type="PANTHER" id="PTHR43673">
    <property type="entry name" value="NAD(P)H NITROREDUCTASE YDGI-RELATED"/>
    <property type="match status" value="1"/>
</dbReference>
<dbReference type="Gene3D" id="3.40.109.10">
    <property type="entry name" value="NADH Oxidase"/>
    <property type="match status" value="1"/>
</dbReference>
<evidence type="ECO:0000256" key="1">
    <source>
        <dbReference type="ARBA" id="ARBA00007118"/>
    </source>
</evidence>
<gene>
    <name evidence="4" type="ORF">F0L74_07975</name>
</gene>
<comment type="similarity">
    <text evidence="1">Belongs to the nitroreductase family.</text>
</comment>
<reference evidence="4 5" key="1">
    <citation type="submission" date="2019-09" db="EMBL/GenBank/DDBJ databases">
        <title>Chitinophaga ginsengihumi sp. nov., isolated from soil of ginseng rhizosphere.</title>
        <authorList>
            <person name="Lee J."/>
        </authorList>
    </citation>
    <scope>NUCLEOTIDE SEQUENCE [LARGE SCALE GENOMIC DNA]</scope>
    <source>
        <strain evidence="4 5">BN140078</strain>
    </source>
</reference>
<dbReference type="AlphaFoldDB" id="A0A5B2VRU9"/>
<sequence>MQNIIATTAPVHPLLLQRWSPKAFQESPVPAATLSSLFEAARLAPSCHNEQPWHFIVATKDTPLYQQLLQCFNEDNQAWAFTAPVLMVAVAKMYFDHNGAPNPFAWHDVGLAVANLTVQAVSEGLQVCEAAGIDLEHIYEIFDIPEGYQPVTGIALGYAGDADGLPAPLQAKHHRTRTRKPVNSFVHYGQPAFKMELNEQQQQVYNLVREKISFGDLRPAFAFAQQRLKR</sequence>
<name>A0A5B2VRU9_9BACT</name>
<organism evidence="4 5">
    <name type="scientific">Chitinophaga agrisoli</name>
    <dbReference type="NCBI Taxonomy" id="2607653"/>
    <lineage>
        <taxon>Bacteria</taxon>
        <taxon>Pseudomonadati</taxon>
        <taxon>Bacteroidota</taxon>
        <taxon>Chitinophagia</taxon>
        <taxon>Chitinophagales</taxon>
        <taxon>Chitinophagaceae</taxon>
        <taxon>Chitinophaga</taxon>
    </lineage>
</organism>
<evidence type="ECO:0000313" key="4">
    <source>
        <dbReference type="EMBL" id="KAA2242473.1"/>
    </source>
</evidence>
<reference evidence="4 5" key="2">
    <citation type="submission" date="2019-09" db="EMBL/GenBank/DDBJ databases">
        <authorList>
            <person name="Jin C."/>
        </authorList>
    </citation>
    <scope>NUCLEOTIDE SEQUENCE [LARGE SCALE GENOMIC DNA]</scope>
    <source>
        <strain evidence="4 5">BN140078</strain>
    </source>
</reference>
<dbReference type="InterPro" id="IPR000415">
    <property type="entry name" value="Nitroreductase-like"/>
</dbReference>
<dbReference type="EMBL" id="VUOC01000002">
    <property type="protein sequence ID" value="KAA2242473.1"/>
    <property type="molecule type" value="Genomic_DNA"/>
</dbReference>
<evidence type="ECO:0000313" key="5">
    <source>
        <dbReference type="Proteomes" id="UP000324611"/>
    </source>
</evidence>
<dbReference type="PANTHER" id="PTHR43673:SF10">
    <property type="entry name" value="NADH DEHYDROGENASE_NAD(P)H NITROREDUCTASE XCC3605-RELATED"/>
    <property type="match status" value="1"/>
</dbReference>
<dbReference type="Proteomes" id="UP000324611">
    <property type="component" value="Unassembled WGS sequence"/>
</dbReference>
<proteinExistence type="inferred from homology"/>
<dbReference type="GO" id="GO:0016491">
    <property type="term" value="F:oxidoreductase activity"/>
    <property type="evidence" value="ECO:0007669"/>
    <property type="project" value="UniProtKB-KW"/>
</dbReference>
<feature type="domain" description="Nitroreductase" evidence="3">
    <location>
        <begin position="16"/>
        <end position="158"/>
    </location>
</feature>
<evidence type="ECO:0000259" key="3">
    <source>
        <dbReference type="Pfam" id="PF00881"/>
    </source>
</evidence>
<accession>A0A5B2VRU9</accession>
<dbReference type="CDD" id="cd02138">
    <property type="entry name" value="TdsD-like"/>
    <property type="match status" value="1"/>
</dbReference>